<dbReference type="FunFam" id="3.40.640.10:FF:000033">
    <property type="entry name" value="Aspartate aminotransferase"/>
    <property type="match status" value="1"/>
</dbReference>
<dbReference type="GO" id="GO:0008483">
    <property type="term" value="F:transaminase activity"/>
    <property type="evidence" value="ECO:0007669"/>
    <property type="project" value="UniProtKB-KW"/>
</dbReference>
<keyword evidence="5" id="KW-0663">Pyridoxal phosphate</keyword>
<evidence type="ECO:0000256" key="1">
    <source>
        <dbReference type="ARBA" id="ARBA00001933"/>
    </source>
</evidence>
<dbReference type="InterPro" id="IPR004839">
    <property type="entry name" value="Aminotransferase_I/II_large"/>
</dbReference>
<proteinExistence type="inferred from homology"/>
<dbReference type="Gene3D" id="3.90.1150.10">
    <property type="entry name" value="Aspartate Aminotransferase, domain 1"/>
    <property type="match status" value="1"/>
</dbReference>
<accession>A0A6J6ZUK3</accession>
<dbReference type="GO" id="GO:0030170">
    <property type="term" value="F:pyridoxal phosphate binding"/>
    <property type="evidence" value="ECO:0007669"/>
    <property type="project" value="InterPro"/>
</dbReference>
<evidence type="ECO:0000256" key="2">
    <source>
        <dbReference type="ARBA" id="ARBA00007441"/>
    </source>
</evidence>
<dbReference type="EMBL" id="CAFAAY010000137">
    <property type="protein sequence ID" value="CAB4824112.1"/>
    <property type="molecule type" value="Genomic_DNA"/>
</dbReference>
<keyword evidence="4" id="KW-0808">Transferase</keyword>
<comment type="similarity">
    <text evidence="2">Belongs to the class-I pyridoxal-phosphate-dependent aminotransferase family.</text>
</comment>
<dbReference type="GO" id="GO:0006520">
    <property type="term" value="P:amino acid metabolic process"/>
    <property type="evidence" value="ECO:0007669"/>
    <property type="project" value="InterPro"/>
</dbReference>
<evidence type="ECO:0000259" key="6">
    <source>
        <dbReference type="Pfam" id="PF00155"/>
    </source>
</evidence>
<reference evidence="7" key="1">
    <citation type="submission" date="2020-05" db="EMBL/GenBank/DDBJ databases">
        <authorList>
            <person name="Chiriac C."/>
            <person name="Salcher M."/>
            <person name="Ghai R."/>
            <person name="Kavagutti S V."/>
        </authorList>
    </citation>
    <scope>NUCLEOTIDE SEQUENCE</scope>
</reference>
<evidence type="ECO:0000256" key="4">
    <source>
        <dbReference type="ARBA" id="ARBA00022679"/>
    </source>
</evidence>
<dbReference type="SUPFAM" id="SSF53383">
    <property type="entry name" value="PLP-dependent transferases"/>
    <property type="match status" value="1"/>
</dbReference>
<dbReference type="PROSITE" id="PS00105">
    <property type="entry name" value="AA_TRANSFER_CLASS_1"/>
    <property type="match status" value="1"/>
</dbReference>
<dbReference type="Pfam" id="PF00155">
    <property type="entry name" value="Aminotran_1_2"/>
    <property type="match status" value="1"/>
</dbReference>
<dbReference type="InterPro" id="IPR015422">
    <property type="entry name" value="PyrdxlP-dep_Trfase_small"/>
</dbReference>
<dbReference type="InterPro" id="IPR050596">
    <property type="entry name" value="AspAT/PAT-like"/>
</dbReference>
<dbReference type="PANTHER" id="PTHR46383">
    <property type="entry name" value="ASPARTATE AMINOTRANSFERASE"/>
    <property type="match status" value="1"/>
</dbReference>
<evidence type="ECO:0000256" key="3">
    <source>
        <dbReference type="ARBA" id="ARBA00022576"/>
    </source>
</evidence>
<evidence type="ECO:0000256" key="5">
    <source>
        <dbReference type="ARBA" id="ARBA00022898"/>
    </source>
</evidence>
<gene>
    <name evidence="7" type="ORF">UFOPK3124_01206</name>
</gene>
<organism evidence="7">
    <name type="scientific">freshwater metagenome</name>
    <dbReference type="NCBI Taxonomy" id="449393"/>
    <lineage>
        <taxon>unclassified sequences</taxon>
        <taxon>metagenomes</taxon>
        <taxon>ecological metagenomes</taxon>
    </lineage>
</organism>
<dbReference type="Gene3D" id="3.40.640.10">
    <property type="entry name" value="Type I PLP-dependent aspartate aminotransferase-like (Major domain)"/>
    <property type="match status" value="1"/>
</dbReference>
<dbReference type="InterPro" id="IPR015421">
    <property type="entry name" value="PyrdxlP-dep_Trfase_major"/>
</dbReference>
<dbReference type="CDD" id="cd00609">
    <property type="entry name" value="AAT_like"/>
    <property type="match status" value="1"/>
</dbReference>
<keyword evidence="3" id="KW-0032">Aminotransferase</keyword>
<name>A0A6J6ZUK3_9ZZZZ</name>
<dbReference type="PANTHER" id="PTHR46383:SF1">
    <property type="entry name" value="ASPARTATE AMINOTRANSFERASE"/>
    <property type="match status" value="1"/>
</dbReference>
<dbReference type="AlphaFoldDB" id="A0A6J6ZUK3"/>
<comment type="cofactor">
    <cofactor evidence="1">
        <name>pyridoxal 5'-phosphate</name>
        <dbReference type="ChEBI" id="CHEBI:597326"/>
    </cofactor>
</comment>
<feature type="domain" description="Aminotransferase class I/classII large" evidence="6">
    <location>
        <begin position="35"/>
        <end position="394"/>
    </location>
</feature>
<sequence length="401" mass="42682">MDHTSRISSRIAAIAESATLAVDAKAKALKAAGRPVIGFGAGEPDFPTPDYIVSAAATAAAVPANHRYTPTPGLPELREAIVAKTKRDSNYEITVDQVLVTNGGKQSVYQAFATIINAGDEVILPSPFWTTYPECIKLAGGKTVEVFADESQNYLVSVEQLEAARTPKTKALLFCSPSNPTGSVYSAEQVKVIGEWALKNNIWIISDEIYEHLLYDGAKAPSMPVVVPGLADTTIIINGVAKTYAMTGWRVGWMIGPKDVIKAATNLQSHLTSNVSNVSQRAAIAALTGDLSAVHKMGEAFDRRRKLIVGLLNEIPGFQCPMPTGAFYVYPSVKGALGKTIRGKVAKTSAELATIILDEVEVAAVPGEAFGPSGYLRFSYALSDADIVEGIGRIKKLLTEG</sequence>
<evidence type="ECO:0000313" key="7">
    <source>
        <dbReference type="EMBL" id="CAB4824112.1"/>
    </source>
</evidence>
<dbReference type="InterPro" id="IPR004838">
    <property type="entry name" value="NHTrfase_class1_PyrdxlP-BS"/>
</dbReference>
<protein>
    <submittedName>
        <fullName evidence="7">Unannotated protein</fullName>
    </submittedName>
</protein>
<dbReference type="InterPro" id="IPR015424">
    <property type="entry name" value="PyrdxlP-dep_Trfase"/>
</dbReference>